<reference evidence="1" key="1">
    <citation type="submission" date="2021-02" db="EMBL/GenBank/DDBJ databases">
        <authorList>
            <person name="Dougan E. K."/>
            <person name="Rhodes N."/>
            <person name="Thang M."/>
            <person name="Chan C."/>
        </authorList>
    </citation>
    <scope>NUCLEOTIDE SEQUENCE</scope>
</reference>
<organism evidence="1 2">
    <name type="scientific">Symbiodinium natans</name>
    <dbReference type="NCBI Taxonomy" id="878477"/>
    <lineage>
        <taxon>Eukaryota</taxon>
        <taxon>Sar</taxon>
        <taxon>Alveolata</taxon>
        <taxon>Dinophyceae</taxon>
        <taxon>Suessiales</taxon>
        <taxon>Symbiodiniaceae</taxon>
        <taxon>Symbiodinium</taxon>
    </lineage>
</organism>
<gene>
    <name evidence="1" type="ORF">SNAT2548_LOCUS6503</name>
</gene>
<keyword evidence="2" id="KW-1185">Reference proteome</keyword>
<evidence type="ECO:0000313" key="1">
    <source>
        <dbReference type="EMBL" id="CAE7205664.1"/>
    </source>
</evidence>
<dbReference type="AlphaFoldDB" id="A0A812JEJ9"/>
<accession>A0A812JEJ9</accession>
<dbReference type="EMBL" id="CAJNDS010000434">
    <property type="protein sequence ID" value="CAE7205664.1"/>
    <property type="molecule type" value="Genomic_DNA"/>
</dbReference>
<name>A0A812JEJ9_9DINO</name>
<proteinExistence type="predicted"/>
<sequence>MLVLSYPFVSDSEAEGSDLDVDDLEARAVGVPLDAALTAAQVSSVFSKMHIYSRTVHIQASEGAKFLCGRPITRNFGELDQNVPASDLLVCKRCSQTYKSS</sequence>
<dbReference type="Proteomes" id="UP000604046">
    <property type="component" value="Unassembled WGS sequence"/>
</dbReference>
<protein>
    <submittedName>
        <fullName evidence="1">Uncharacterized protein</fullName>
    </submittedName>
</protein>
<evidence type="ECO:0000313" key="2">
    <source>
        <dbReference type="Proteomes" id="UP000604046"/>
    </source>
</evidence>
<comment type="caution">
    <text evidence="1">The sequence shown here is derived from an EMBL/GenBank/DDBJ whole genome shotgun (WGS) entry which is preliminary data.</text>
</comment>
<dbReference type="OrthoDB" id="10567062at2759"/>